<accession>A0A9W9LMA2</accession>
<evidence type="ECO:0000313" key="1">
    <source>
        <dbReference type="EMBL" id="KAJ5162513.1"/>
    </source>
</evidence>
<protein>
    <submittedName>
        <fullName evidence="1">Uncharacterized protein</fullName>
    </submittedName>
</protein>
<dbReference type="Proteomes" id="UP001146351">
    <property type="component" value="Unassembled WGS sequence"/>
</dbReference>
<reference evidence="1" key="2">
    <citation type="journal article" date="2023" name="IMA Fungus">
        <title>Comparative genomic study of the Penicillium genus elucidates a diverse pangenome and 15 lateral gene transfer events.</title>
        <authorList>
            <person name="Petersen C."/>
            <person name="Sorensen T."/>
            <person name="Nielsen M.R."/>
            <person name="Sondergaard T.E."/>
            <person name="Sorensen J.L."/>
            <person name="Fitzpatrick D.A."/>
            <person name="Frisvad J.C."/>
            <person name="Nielsen K.L."/>
        </authorList>
    </citation>
    <scope>NUCLEOTIDE SEQUENCE</scope>
    <source>
        <strain evidence="1">IBT 21917</strain>
    </source>
</reference>
<organism evidence="1 2">
    <name type="scientific">Penicillium capsulatum</name>
    <dbReference type="NCBI Taxonomy" id="69766"/>
    <lineage>
        <taxon>Eukaryota</taxon>
        <taxon>Fungi</taxon>
        <taxon>Dikarya</taxon>
        <taxon>Ascomycota</taxon>
        <taxon>Pezizomycotina</taxon>
        <taxon>Eurotiomycetes</taxon>
        <taxon>Eurotiomycetidae</taxon>
        <taxon>Eurotiales</taxon>
        <taxon>Aspergillaceae</taxon>
        <taxon>Penicillium</taxon>
    </lineage>
</organism>
<dbReference type="EMBL" id="JAPQKO010000005">
    <property type="protein sequence ID" value="KAJ5162513.1"/>
    <property type="molecule type" value="Genomic_DNA"/>
</dbReference>
<comment type="caution">
    <text evidence="1">The sequence shown here is derived from an EMBL/GenBank/DDBJ whole genome shotgun (WGS) entry which is preliminary data.</text>
</comment>
<evidence type="ECO:0000313" key="2">
    <source>
        <dbReference type="Proteomes" id="UP001146351"/>
    </source>
</evidence>
<gene>
    <name evidence="1" type="ORF">N7492_007905</name>
</gene>
<reference evidence="1" key="1">
    <citation type="submission" date="2022-11" db="EMBL/GenBank/DDBJ databases">
        <authorList>
            <person name="Petersen C."/>
        </authorList>
    </citation>
    <scope>NUCLEOTIDE SEQUENCE</scope>
    <source>
        <strain evidence="1">IBT 21917</strain>
    </source>
</reference>
<sequence length="133" mass="14403">MEGATLLVTWLDEEDVALAEDTLGSPVMEISVDEDIALRVDRLVEDSATLIVDWLVEKDAALLVEQLVEEDIALPDVLGASFVVRISVDEDIALRVDRLAEEGVALPVGWLGEEVIGLTGDMLDPPPIMEVPV</sequence>
<proteinExistence type="predicted"/>
<dbReference type="AlphaFoldDB" id="A0A9W9LMA2"/>
<keyword evidence="2" id="KW-1185">Reference proteome</keyword>
<name>A0A9W9LMA2_9EURO</name>